<sequence>MAHCLLTLDLKGAEDKPRREFYTQLEKDGWEKIAHVDTTWKQCYPQLSYQSGVEHRLEETLKTAAREAEVARVYFAIQIGDHSGRAGSVLLERGTYRFSIE</sequence>
<accession>A0A6B3NJF4</accession>
<dbReference type="RefSeq" id="WP_163941995.1">
    <property type="nucleotide sequence ID" value="NZ_JAAHBU010000052.1"/>
</dbReference>
<dbReference type="EMBL" id="JAAHBU010000052">
    <property type="protein sequence ID" value="NER63365.1"/>
    <property type="molecule type" value="Genomic_DNA"/>
</dbReference>
<proteinExistence type="predicted"/>
<evidence type="ECO:0000313" key="1">
    <source>
        <dbReference type="EMBL" id="NER60826.1"/>
    </source>
</evidence>
<name>A0A6B3NJF4_9PSED</name>
<dbReference type="EMBL" id="JAAHBV010000295">
    <property type="protein sequence ID" value="NER60826.1"/>
    <property type="molecule type" value="Genomic_DNA"/>
</dbReference>
<gene>
    <name evidence="1" type="ORF">G3435_14225</name>
    <name evidence="2" type="ORF">G3436_05015</name>
</gene>
<protein>
    <submittedName>
        <fullName evidence="2">Uncharacterized protein</fullName>
    </submittedName>
</protein>
<accession>A0A6M0CTL3</accession>
<comment type="caution">
    <text evidence="2">The sequence shown here is derived from an EMBL/GenBank/DDBJ whole genome shotgun (WGS) entry which is preliminary data.</text>
</comment>
<reference evidence="3 4" key="1">
    <citation type="submission" date="2020-02" db="EMBL/GenBank/DDBJ databases">
        <title>Broccoli isolated Pseudomonas sp.</title>
        <authorList>
            <person name="Fujikawa T."/>
            <person name="Sawada H."/>
        </authorList>
    </citation>
    <scope>NUCLEOTIDE SEQUENCE [LARGE SCALE GENOMIC DNA]</scope>
    <source>
        <strain evidence="2 4">MAFF212427</strain>
        <strain evidence="1 3">MAFF212428</strain>
    </source>
</reference>
<evidence type="ECO:0000313" key="2">
    <source>
        <dbReference type="EMBL" id="NER63365.1"/>
    </source>
</evidence>
<evidence type="ECO:0000313" key="3">
    <source>
        <dbReference type="Proteomes" id="UP000480410"/>
    </source>
</evidence>
<evidence type="ECO:0000313" key="4">
    <source>
        <dbReference type="Proteomes" id="UP000482634"/>
    </source>
</evidence>
<keyword evidence="4" id="KW-1185">Reference proteome</keyword>
<dbReference type="Proteomes" id="UP000482634">
    <property type="component" value="Unassembled WGS sequence"/>
</dbReference>
<dbReference type="Proteomes" id="UP000480410">
    <property type="component" value="Unassembled WGS sequence"/>
</dbReference>
<dbReference type="AlphaFoldDB" id="A0A6B3NJF4"/>
<organism evidence="2 4">
    <name type="scientific">Pseudomonas brassicae</name>
    <dbReference type="NCBI Taxonomy" id="2708063"/>
    <lineage>
        <taxon>Bacteria</taxon>
        <taxon>Pseudomonadati</taxon>
        <taxon>Pseudomonadota</taxon>
        <taxon>Gammaproteobacteria</taxon>
        <taxon>Pseudomonadales</taxon>
        <taxon>Pseudomonadaceae</taxon>
        <taxon>Pseudomonas</taxon>
    </lineage>
</organism>